<dbReference type="InterPro" id="IPR039461">
    <property type="entry name" value="Peptidase_M49"/>
</dbReference>
<dbReference type="Pfam" id="PF03571">
    <property type="entry name" value="Peptidase_M49"/>
    <property type="match status" value="1"/>
</dbReference>
<dbReference type="MEROPS" id="M49.004"/>
<proteinExistence type="predicted"/>
<reference evidence="3 4" key="1">
    <citation type="journal article" date="2011" name="Genome Biol.">
        <title>Comparative genome sequence analysis underscores mycoparasitism as the ancestral life style of Trichoderma.</title>
        <authorList>
            <person name="Kubicek C.P."/>
            <person name="Herrera-Estrella A."/>
            <person name="Seidl-Seiboth V."/>
            <person name="Martinez D.A."/>
            <person name="Druzhinina I.S."/>
            <person name="Thon M."/>
            <person name="Zeilinger S."/>
            <person name="Casas-Flores S."/>
            <person name="Horwitz B.A."/>
            <person name="Mukherjee P.K."/>
            <person name="Mukherjee M."/>
            <person name="Kredics L."/>
            <person name="Alcaraz L.D."/>
            <person name="Aerts A."/>
            <person name="Antal Z."/>
            <person name="Atanasova L."/>
            <person name="Cervantes-Badillo M.G."/>
            <person name="Challacombe J."/>
            <person name="Chertkov O."/>
            <person name="McCluskey K."/>
            <person name="Coulpier F."/>
            <person name="Deshpande N."/>
            <person name="von Doehren H."/>
            <person name="Ebbole D.J."/>
            <person name="Esquivel-Naranjo E.U."/>
            <person name="Fekete E."/>
            <person name="Flipphi M."/>
            <person name="Glaser F."/>
            <person name="Gomez-Rodriguez E.Y."/>
            <person name="Gruber S."/>
            <person name="Han C."/>
            <person name="Henrissat B."/>
            <person name="Hermosa R."/>
            <person name="Hernandez-Onate M."/>
            <person name="Karaffa L."/>
            <person name="Kosti I."/>
            <person name="Le Crom S."/>
            <person name="Lindquist E."/>
            <person name="Lucas S."/>
            <person name="Luebeck M."/>
            <person name="Luebeck P.S."/>
            <person name="Margeot A."/>
            <person name="Metz B."/>
            <person name="Misra M."/>
            <person name="Nevalainen H."/>
            <person name="Omann M."/>
            <person name="Packer N."/>
            <person name="Perrone G."/>
            <person name="Uresti-Rivera E.E."/>
            <person name="Salamov A."/>
            <person name="Schmoll M."/>
            <person name="Seiboth B."/>
            <person name="Shapiro H."/>
            <person name="Sukno S."/>
            <person name="Tamayo-Ramos J.A."/>
            <person name="Tisch D."/>
            <person name="Wiest A."/>
            <person name="Wilkinson H.H."/>
            <person name="Zhang M."/>
            <person name="Coutinho P.M."/>
            <person name="Kenerley C.M."/>
            <person name="Monte E."/>
            <person name="Baker S.E."/>
            <person name="Grigoriev I.V."/>
        </authorList>
    </citation>
    <scope>NUCLEOTIDE SEQUENCE [LARGE SCALE GENOMIC DNA]</scope>
    <source>
        <strain evidence="4">ATCC 20476 / IMI 206040</strain>
    </source>
</reference>
<evidence type="ECO:0000256" key="2">
    <source>
        <dbReference type="ARBA" id="ARBA00022801"/>
    </source>
</evidence>
<keyword evidence="1" id="KW-0479">Metal-binding</keyword>
<dbReference type="GO" id="GO:0046872">
    <property type="term" value="F:metal ion binding"/>
    <property type="evidence" value="ECO:0007669"/>
    <property type="project" value="UniProtKB-KW"/>
</dbReference>
<protein>
    <recommendedName>
        <fullName evidence="5">Dipeptidyl peptidase III</fullName>
    </recommendedName>
</protein>
<keyword evidence="2" id="KW-0378">Hydrolase</keyword>
<name>G9NKH8_HYPAI</name>
<dbReference type="EMBL" id="ABDG02000018">
    <property type="protein sequence ID" value="EHK48401.1"/>
    <property type="molecule type" value="Genomic_DNA"/>
</dbReference>
<sequence>MSSAESFHAPPPGATIHQLKIKTIFDALSERDKLYAHYLARAAWHGSRIVMRQVSPESPDIFDFIMHLYHAYTLVAQWDTLVAQCNVTPEELASFLEYAAMFLCNLGNFNGEGDQKFVPDVSAEALRKLASISPKTEAGLDKMIDPLLAVPPFSLGYPGENTQSGYYPTEEPITRDDIAKVSDVMNKRSIGPENTRVRKVLKDGKPVLQLLQASAETDVLESGDNELADGILLVRGDHSEELAKICSDLEMAKQYAGNDKQTAFLTHYIECFRTGSLEAFQESQKTWVTDVSATVENILGFIEPYRDPAGIRSEWEAMIGIADADEIKKLKTFVDSSATFIRQLPWAVEGVNDGKGPYEKSLFEAPDFTSVHALAVCGSIVFEAANLPNYEYIRETHGFKNIVLANRLSVNNNPDLPCYWVDSSELKFFQSTTHIVRFLTTAIHELISHGTGKLLSETSPGTYNFDKQNPPISPLSGEAITSHYRPGQTWTSVFGKLAGTVEECRAILMSEYFMDNKHLLSIFGYTDSSSITAQDRTSQKSKLLYNTTLILHQM</sequence>
<keyword evidence="4" id="KW-1185">Reference proteome</keyword>
<dbReference type="PANTHER" id="PTHR23422">
    <property type="entry name" value="DIPEPTIDYL PEPTIDASE III-RELATED"/>
    <property type="match status" value="1"/>
</dbReference>
<evidence type="ECO:0000313" key="3">
    <source>
        <dbReference type="EMBL" id="EHK48401.1"/>
    </source>
</evidence>
<dbReference type="eggNOG" id="KOG3675">
    <property type="taxonomic scope" value="Eukaryota"/>
</dbReference>
<dbReference type="Gene3D" id="3.30.540.30">
    <property type="match status" value="2"/>
</dbReference>
<accession>G9NKH8</accession>
<evidence type="ECO:0000256" key="1">
    <source>
        <dbReference type="ARBA" id="ARBA00022723"/>
    </source>
</evidence>
<dbReference type="HOGENOM" id="CLU_011977_1_0_1"/>
<gene>
    <name evidence="3" type="ORF">TRIATDRAFT_214396</name>
</gene>
<evidence type="ECO:0008006" key="5">
    <source>
        <dbReference type="Google" id="ProtNLM"/>
    </source>
</evidence>
<dbReference type="GO" id="GO:0008239">
    <property type="term" value="F:dipeptidyl-peptidase activity"/>
    <property type="evidence" value="ECO:0007669"/>
    <property type="project" value="TreeGrafter"/>
</dbReference>
<dbReference type="Proteomes" id="UP000005426">
    <property type="component" value="Unassembled WGS sequence"/>
</dbReference>
<dbReference type="OrthoDB" id="4694525at2759"/>
<comment type="caution">
    <text evidence="3">The sequence shown here is derived from an EMBL/GenBank/DDBJ whole genome shotgun (WGS) entry which is preliminary data.</text>
</comment>
<dbReference type="PANTHER" id="PTHR23422:SF11">
    <property type="entry name" value="DIPEPTIDYL PEPTIDASE 3"/>
    <property type="match status" value="1"/>
</dbReference>
<evidence type="ECO:0000313" key="4">
    <source>
        <dbReference type="Proteomes" id="UP000005426"/>
    </source>
</evidence>
<dbReference type="AlphaFoldDB" id="G9NKH8"/>
<dbReference type="GO" id="GO:0005737">
    <property type="term" value="C:cytoplasm"/>
    <property type="evidence" value="ECO:0007669"/>
    <property type="project" value="TreeGrafter"/>
</dbReference>
<organism evidence="3 4">
    <name type="scientific">Hypocrea atroviridis (strain ATCC 20476 / IMI 206040)</name>
    <name type="common">Trichoderma atroviride</name>
    <dbReference type="NCBI Taxonomy" id="452589"/>
    <lineage>
        <taxon>Eukaryota</taxon>
        <taxon>Fungi</taxon>
        <taxon>Dikarya</taxon>
        <taxon>Ascomycota</taxon>
        <taxon>Pezizomycotina</taxon>
        <taxon>Sordariomycetes</taxon>
        <taxon>Hypocreomycetidae</taxon>
        <taxon>Hypocreales</taxon>
        <taxon>Hypocreaceae</taxon>
        <taxon>Trichoderma</taxon>
    </lineage>
</organism>